<feature type="non-terminal residue" evidence="2">
    <location>
        <position position="1"/>
    </location>
</feature>
<gene>
    <name evidence="2" type="ORF">AVDCRST_MAG88-452</name>
</gene>
<dbReference type="AlphaFoldDB" id="A0A6J4UCJ7"/>
<proteinExistence type="predicted"/>
<sequence>GTRCGGGGKGRPGDVFLVHRPGARPGVVLGRDRLHLALRGLQASREGQLGALHRPVAPDVPHPGGLPQGAAAEPL</sequence>
<feature type="region of interest" description="Disordered" evidence="1">
    <location>
        <begin position="51"/>
        <end position="75"/>
    </location>
</feature>
<evidence type="ECO:0000313" key="2">
    <source>
        <dbReference type="EMBL" id="CAA9546431.1"/>
    </source>
</evidence>
<accession>A0A6J4UCJ7</accession>
<reference evidence="2" key="1">
    <citation type="submission" date="2020-02" db="EMBL/GenBank/DDBJ databases">
        <authorList>
            <person name="Meier V. D."/>
        </authorList>
    </citation>
    <scope>NUCLEOTIDE SEQUENCE</scope>
    <source>
        <strain evidence="2">AVDCRST_MAG88</strain>
    </source>
</reference>
<feature type="non-terminal residue" evidence="2">
    <location>
        <position position="75"/>
    </location>
</feature>
<evidence type="ECO:0000256" key="1">
    <source>
        <dbReference type="SAM" id="MobiDB-lite"/>
    </source>
</evidence>
<organism evidence="2">
    <name type="scientific">uncultured Thermomicrobiales bacterium</name>
    <dbReference type="NCBI Taxonomy" id="1645740"/>
    <lineage>
        <taxon>Bacteria</taxon>
        <taxon>Pseudomonadati</taxon>
        <taxon>Thermomicrobiota</taxon>
        <taxon>Thermomicrobia</taxon>
        <taxon>Thermomicrobiales</taxon>
        <taxon>environmental samples</taxon>
    </lineage>
</organism>
<protein>
    <submittedName>
        <fullName evidence="2">Uncharacterized protein</fullName>
    </submittedName>
</protein>
<name>A0A6J4UCJ7_9BACT</name>
<dbReference type="EMBL" id="CADCWM010000147">
    <property type="protein sequence ID" value="CAA9546431.1"/>
    <property type="molecule type" value="Genomic_DNA"/>
</dbReference>